<dbReference type="GO" id="GO:0015658">
    <property type="term" value="F:branched-chain amino acid transmembrane transporter activity"/>
    <property type="evidence" value="ECO:0007669"/>
    <property type="project" value="InterPro"/>
</dbReference>
<feature type="transmembrane region" description="Helical" evidence="6">
    <location>
        <begin position="83"/>
        <end position="100"/>
    </location>
</feature>
<dbReference type="Pfam" id="PF02653">
    <property type="entry name" value="BPD_transp_2"/>
    <property type="match status" value="1"/>
</dbReference>
<dbReference type="InterPro" id="IPR001851">
    <property type="entry name" value="ABC_transp_permease"/>
</dbReference>
<evidence type="ECO:0000256" key="1">
    <source>
        <dbReference type="ARBA" id="ARBA00004651"/>
    </source>
</evidence>
<dbReference type="InterPro" id="IPR036259">
    <property type="entry name" value="MFS_trans_sf"/>
</dbReference>
<evidence type="ECO:0000313" key="8">
    <source>
        <dbReference type="Proteomes" id="UP000886757"/>
    </source>
</evidence>
<feature type="transmembrane region" description="Helical" evidence="6">
    <location>
        <begin position="283"/>
        <end position="303"/>
    </location>
</feature>
<dbReference type="CDD" id="cd06581">
    <property type="entry name" value="TM_PBP1_LivM_like"/>
    <property type="match status" value="1"/>
</dbReference>
<dbReference type="AlphaFoldDB" id="A0A9D1D9J8"/>
<dbReference type="GO" id="GO:0005886">
    <property type="term" value="C:plasma membrane"/>
    <property type="evidence" value="ECO:0007669"/>
    <property type="project" value="UniProtKB-SubCell"/>
</dbReference>
<keyword evidence="3 6" id="KW-0812">Transmembrane</keyword>
<comment type="subcellular location">
    <subcellularLocation>
        <location evidence="1">Cell membrane</location>
        <topology evidence="1">Multi-pass membrane protein</topology>
    </subcellularLocation>
</comment>
<evidence type="ECO:0000256" key="2">
    <source>
        <dbReference type="ARBA" id="ARBA00022475"/>
    </source>
</evidence>
<sequence>MKENKKYIKILLIVAAAVVLLLLPRIISNSYYQMLINQTMINSIVVMGLNYITGMTGQMNMGTGGIYALGAYGMALLTTKTGASPWLGLLLAVVLGLIIGRGLGYPSLRISGIYLALTTIAFAEVVRLLLTNWVNFTGGAIGVQGIPKFSIFGFTLDTDDKYYYLLLVITVILAVIAKRIISSKWGRVFQSIKDNPDAAEACGVNIAQIKILAFTLAAIYGCIGGALYSCLMGYISSNTFNQDLSINYLIMMMLGGIGSVAGNILGAGLVTILPEMLRVLENYYWLIFSIIMLVFAVFMPYGLVSVPRKVMDLIGRRKRQQ</sequence>
<dbReference type="PANTHER" id="PTHR30482:SF10">
    <property type="entry name" value="HIGH-AFFINITY BRANCHED-CHAIN AMINO ACID TRANSPORT PROTEIN BRAE"/>
    <property type="match status" value="1"/>
</dbReference>
<feature type="transmembrane region" description="Helical" evidence="6">
    <location>
        <begin position="7"/>
        <end position="27"/>
    </location>
</feature>
<dbReference type="EMBL" id="DVGK01000121">
    <property type="protein sequence ID" value="HIR14415.1"/>
    <property type="molecule type" value="Genomic_DNA"/>
</dbReference>
<reference evidence="7" key="2">
    <citation type="journal article" date="2021" name="PeerJ">
        <title>Extensive microbial diversity within the chicken gut microbiome revealed by metagenomics and culture.</title>
        <authorList>
            <person name="Gilroy R."/>
            <person name="Ravi A."/>
            <person name="Getino M."/>
            <person name="Pursley I."/>
            <person name="Horton D.L."/>
            <person name="Alikhan N.F."/>
            <person name="Baker D."/>
            <person name="Gharbi K."/>
            <person name="Hall N."/>
            <person name="Watson M."/>
            <person name="Adriaenssens E.M."/>
            <person name="Foster-Nyarko E."/>
            <person name="Jarju S."/>
            <person name="Secka A."/>
            <person name="Antonio M."/>
            <person name="Oren A."/>
            <person name="Chaudhuri R.R."/>
            <person name="La Ragione R."/>
            <person name="Hildebrand F."/>
            <person name="Pallen M.J."/>
        </authorList>
    </citation>
    <scope>NUCLEOTIDE SEQUENCE</scope>
    <source>
        <strain evidence="7">ChiSjej4B22-8148</strain>
    </source>
</reference>
<accession>A0A9D1D9J8</accession>
<name>A0A9D1D9J8_9FIRM</name>
<dbReference type="InterPro" id="IPR043428">
    <property type="entry name" value="LivM-like"/>
</dbReference>
<evidence type="ECO:0000256" key="3">
    <source>
        <dbReference type="ARBA" id="ARBA00022692"/>
    </source>
</evidence>
<keyword evidence="4 6" id="KW-1133">Transmembrane helix</keyword>
<dbReference type="PANTHER" id="PTHR30482">
    <property type="entry name" value="HIGH-AFFINITY BRANCHED-CHAIN AMINO ACID TRANSPORT SYSTEM PERMEASE"/>
    <property type="match status" value="1"/>
</dbReference>
<keyword evidence="5 6" id="KW-0472">Membrane</keyword>
<comment type="caution">
    <text evidence="7">The sequence shown here is derived from an EMBL/GenBank/DDBJ whole genome shotgun (WGS) entry which is preliminary data.</text>
</comment>
<feature type="transmembrane region" description="Helical" evidence="6">
    <location>
        <begin position="248"/>
        <end position="271"/>
    </location>
</feature>
<feature type="transmembrane region" description="Helical" evidence="6">
    <location>
        <begin position="211"/>
        <end position="236"/>
    </location>
</feature>
<dbReference type="Proteomes" id="UP000886757">
    <property type="component" value="Unassembled WGS sequence"/>
</dbReference>
<protein>
    <submittedName>
        <fullName evidence="7">Branched-chain amino acid ABC transporter permease</fullName>
    </submittedName>
</protein>
<evidence type="ECO:0000256" key="6">
    <source>
        <dbReference type="SAM" id="Phobius"/>
    </source>
</evidence>
<feature type="transmembrane region" description="Helical" evidence="6">
    <location>
        <begin position="162"/>
        <end position="181"/>
    </location>
</feature>
<reference evidence="7" key="1">
    <citation type="submission" date="2020-10" db="EMBL/GenBank/DDBJ databases">
        <authorList>
            <person name="Gilroy R."/>
        </authorList>
    </citation>
    <scope>NUCLEOTIDE SEQUENCE</scope>
    <source>
        <strain evidence="7">ChiSjej4B22-8148</strain>
    </source>
</reference>
<gene>
    <name evidence="7" type="ORF">IAB31_10900</name>
</gene>
<proteinExistence type="predicted"/>
<evidence type="ECO:0000256" key="4">
    <source>
        <dbReference type="ARBA" id="ARBA00022989"/>
    </source>
</evidence>
<organism evidence="7 8">
    <name type="scientific">Candidatus Choladousia intestinavium</name>
    <dbReference type="NCBI Taxonomy" id="2840727"/>
    <lineage>
        <taxon>Bacteria</taxon>
        <taxon>Bacillati</taxon>
        <taxon>Bacillota</taxon>
        <taxon>Clostridia</taxon>
        <taxon>Lachnospirales</taxon>
        <taxon>Lachnospiraceae</taxon>
        <taxon>Lachnospiraceae incertae sedis</taxon>
        <taxon>Candidatus Choladousia</taxon>
    </lineage>
</organism>
<keyword evidence="2" id="KW-1003">Cell membrane</keyword>
<dbReference type="SUPFAM" id="SSF103473">
    <property type="entry name" value="MFS general substrate transporter"/>
    <property type="match status" value="1"/>
</dbReference>
<evidence type="ECO:0000313" key="7">
    <source>
        <dbReference type="EMBL" id="HIR14415.1"/>
    </source>
</evidence>
<evidence type="ECO:0000256" key="5">
    <source>
        <dbReference type="ARBA" id="ARBA00023136"/>
    </source>
</evidence>